<dbReference type="RefSeq" id="WP_133441555.1">
    <property type="nucleotide sequence ID" value="NZ_CP034726.1"/>
</dbReference>
<dbReference type="KEGG" id="lji:ELX58_02280"/>
<dbReference type="OrthoDB" id="9764088at2"/>
<gene>
    <name evidence="7" type="ORF">ELX58_02280</name>
</gene>
<keyword evidence="3 6" id="KW-0645">Protease</keyword>
<keyword evidence="5 6" id="KW-0224">Dipeptidase</keyword>
<dbReference type="InterPro" id="IPR005322">
    <property type="entry name" value="Peptidase_C69"/>
</dbReference>
<evidence type="ECO:0000256" key="4">
    <source>
        <dbReference type="ARBA" id="ARBA00022801"/>
    </source>
</evidence>
<reference evidence="8" key="1">
    <citation type="submission" date="2018-12" db="EMBL/GenBank/DDBJ databases">
        <title>A new species of lactobacillus.</title>
        <authorList>
            <person name="Jian Y."/>
            <person name="Xin L."/>
            <person name="Hong Z.J."/>
            <person name="Ming L.Z."/>
            <person name="Hong X.Z."/>
        </authorList>
    </citation>
    <scope>NUCLEOTIDE SEQUENCE [LARGE SCALE GENOMIC DNA]</scope>
    <source>
        <strain evidence="8">HSLZ-75</strain>
    </source>
</reference>
<keyword evidence="8" id="KW-1185">Reference proteome</keyword>
<proteinExistence type="inferred from homology"/>
<evidence type="ECO:0000256" key="5">
    <source>
        <dbReference type="ARBA" id="ARBA00022997"/>
    </source>
</evidence>
<dbReference type="Gene3D" id="3.60.60.10">
    <property type="entry name" value="Penicillin V Acylase, Chain A"/>
    <property type="match status" value="1"/>
</dbReference>
<evidence type="ECO:0000256" key="2">
    <source>
        <dbReference type="ARBA" id="ARBA00007225"/>
    </source>
</evidence>
<dbReference type="PANTHER" id="PTHR12994">
    <property type="entry name" value="SECERNIN"/>
    <property type="match status" value="1"/>
</dbReference>
<dbReference type="Proteomes" id="UP000294321">
    <property type="component" value="Chromosome"/>
</dbReference>
<dbReference type="GO" id="GO:0006508">
    <property type="term" value="P:proteolysis"/>
    <property type="evidence" value="ECO:0007669"/>
    <property type="project" value="UniProtKB-KW"/>
</dbReference>
<evidence type="ECO:0000313" key="7">
    <source>
        <dbReference type="EMBL" id="QBP17998.1"/>
    </source>
</evidence>
<sequence length="479" mass="54984">MLKKRSSCTSILVGKDASLDGSTMIGRDEDSSYPVGPQAFTVRPALDKKHNFLVSKLTGLKLPVPEHTQRYTCEPNVPASARVSEEGGFNEHNVAMSATETLYNNSHFLGYDPLVKKNSINEDLMLSSTLPYITSAREGVQRLGHLIERYGTGQSNGIAFADKNDLWYMETAGGHHWVAVRIPDDCYAIAPNQISIRKIDFTDTQHKNYMWSTGFKDFIVKNNLDPHHGNHNQINFREIVGTHTEADSHYNTPRVWYGQKMFNPEIKQSPFSQHLPFFRKPNHKLSVEDVEHFLASHYQRTPYDPFANKQEHIKPTLRSIAMARNQISHILQLRNNVDPKYAALEWISFGFTNYSPYVPFYANINAVPENYENISNTVNLNNAYWLYRLLDVLIAPHYSKFINEVNVYRKHCQTYGIHRIREIDVKAKSLTGKSLIKLLTKQSTKTANHVTKTTWTLIHKLIKKSLNLSHIDLAKYYPY</sequence>
<accession>A0A4P6ZK24</accession>
<comment type="similarity">
    <text evidence="2 6">Belongs to the peptidase C69 family.</text>
</comment>
<keyword evidence="4 6" id="KW-0378">Hydrolase</keyword>
<evidence type="ECO:0000256" key="3">
    <source>
        <dbReference type="ARBA" id="ARBA00022670"/>
    </source>
</evidence>
<dbReference type="AlphaFoldDB" id="A0A4P6ZK24"/>
<evidence type="ECO:0000256" key="6">
    <source>
        <dbReference type="RuleBase" id="RU364089"/>
    </source>
</evidence>
<dbReference type="Pfam" id="PF03577">
    <property type="entry name" value="Peptidase_C69"/>
    <property type="match status" value="1"/>
</dbReference>
<organism evidence="7 8">
    <name type="scientific">Acetilactobacillus jinshanensis</name>
    <dbReference type="NCBI Taxonomy" id="1720083"/>
    <lineage>
        <taxon>Bacteria</taxon>
        <taxon>Bacillati</taxon>
        <taxon>Bacillota</taxon>
        <taxon>Bacilli</taxon>
        <taxon>Lactobacillales</taxon>
        <taxon>Lactobacillaceae</taxon>
        <taxon>Acetilactobacillus</taxon>
    </lineage>
</organism>
<evidence type="ECO:0000313" key="8">
    <source>
        <dbReference type="Proteomes" id="UP000294321"/>
    </source>
</evidence>
<evidence type="ECO:0000256" key="1">
    <source>
        <dbReference type="ARBA" id="ARBA00001670"/>
    </source>
</evidence>
<dbReference type="InterPro" id="IPR047804">
    <property type="entry name" value="C69_dipept_A-like"/>
</dbReference>
<dbReference type="GO" id="GO:0070004">
    <property type="term" value="F:cysteine-type exopeptidase activity"/>
    <property type="evidence" value="ECO:0007669"/>
    <property type="project" value="InterPro"/>
</dbReference>
<dbReference type="PANTHER" id="PTHR12994:SF17">
    <property type="entry name" value="LD30995P"/>
    <property type="match status" value="1"/>
</dbReference>
<protein>
    <recommendedName>
        <fullName evidence="6">Dipeptidase</fullName>
        <ecNumber evidence="6">3.4.-.-</ecNumber>
    </recommendedName>
</protein>
<dbReference type="EC" id="3.4.-.-" evidence="6"/>
<dbReference type="NCBIfam" id="NF033678">
    <property type="entry name" value="C69_fam_dipept"/>
    <property type="match status" value="1"/>
</dbReference>
<comment type="catalytic activity">
    <reaction evidence="1">
        <text>an L-aminoacyl-L-amino acid + H2O = 2 an L-alpha-amino acid</text>
        <dbReference type="Rhea" id="RHEA:48940"/>
        <dbReference type="ChEBI" id="CHEBI:15377"/>
        <dbReference type="ChEBI" id="CHEBI:59869"/>
        <dbReference type="ChEBI" id="CHEBI:77460"/>
        <dbReference type="EC" id="3.4.13.19"/>
    </reaction>
</comment>
<dbReference type="GO" id="GO:0016805">
    <property type="term" value="F:dipeptidase activity"/>
    <property type="evidence" value="ECO:0007669"/>
    <property type="project" value="UniProtKB-KW"/>
</dbReference>
<name>A0A4P6ZK24_9LACO</name>
<dbReference type="EMBL" id="CP034726">
    <property type="protein sequence ID" value="QBP17998.1"/>
    <property type="molecule type" value="Genomic_DNA"/>
</dbReference>